<evidence type="ECO:0000256" key="1">
    <source>
        <dbReference type="SAM" id="Phobius"/>
    </source>
</evidence>
<dbReference type="AlphaFoldDB" id="A0A119HFJ4"/>
<keyword evidence="1" id="KW-0812">Transmembrane</keyword>
<sequence>MAGFLLYGLEAIASQRKLAVTITGGSIMTHKNIKNGQFAPQSKHLVVAELEKATHLIGAIIGTTAWFVTIWMAAVGLGFLVHWTQVHCTWVPHHMIEAGHVIENLIFGADCVGLLWSVGIHLFHHCKGELTGGHGQQ</sequence>
<name>A0A119HFJ4_9BURK</name>
<protein>
    <submittedName>
        <fullName evidence="2">Uncharacterized protein</fullName>
    </submittedName>
</protein>
<reference evidence="2 3" key="1">
    <citation type="submission" date="2015-11" db="EMBL/GenBank/DDBJ databases">
        <title>Expanding the genomic diversity of Burkholderia species for the development of highly accurate diagnostics.</title>
        <authorList>
            <person name="Sahl J."/>
            <person name="Keim P."/>
            <person name="Wagner D."/>
        </authorList>
    </citation>
    <scope>NUCLEOTIDE SEQUENCE [LARGE SCALE GENOMIC DNA]</scope>
    <source>
        <strain evidence="2 3">MSMB2087WGS</strain>
    </source>
</reference>
<comment type="caution">
    <text evidence="2">The sequence shown here is derived from an EMBL/GenBank/DDBJ whole genome shotgun (WGS) entry which is preliminary data.</text>
</comment>
<evidence type="ECO:0000313" key="3">
    <source>
        <dbReference type="Proteomes" id="UP000060630"/>
    </source>
</evidence>
<keyword evidence="1" id="KW-0472">Membrane</keyword>
<organism evidence="2 3">
    <name type="scientific">Burkholderia ubonensis</name>
    <dbReference type="NCBI Taxonomy" id="101571"/>
    <lineage>
        <taxon>Bacteria</taxon>
        <taxon>Pseudomonadati</taxon>
        <taxon>Pseudomonadota</taxon>
        <taxon>Betaproteobacteria</taxon>
        <taxon>Burkholderiales</taxon>
        <taxon>Burkholderiaceae</taxon>
        <taxon>Burkholderia</taxon>
        <taxon>Burkholderia cepacia complex</taxon>
    </lineage>
</organism>
<keyword evidence="1" id="KW-1133">Transmembrane helix</keyword>
<evidence type="ECO:0000313" key="2">
    <source>
        <dbReference type="EMBL" id="KWA83999.1"/>
    </source>
</evidence>
<dbReference type="EMBL" id="LPHD01000049">
    <property type="protein sequence ID" value="KWA83999.1"/>
    <property type="molecule type" value="Genomic_DNA"/>
</dbReference>
<proteinExistence type="predicted"/>
<feature type="transmembrane region" description="Helical" evidence="1">
    <location>
        <begin position="56"/>
        <end position="81"/>
    </location>
</feature>
<dbReference type="Proteomes" id="UP000060630">
    <property type="component" value="Unassembled WGS sequence"/>
</dbReference>
<gene>
    <name evidence="2" type="ORF">WL29_21785</name>
</gene>
<accession>A0A119HFJ4</accession>